<comment type="caution">
    <text evidence="1">The sequence shown here is derived from an EMBL/GenBank/DDBJ whole genome shotgun (WGS) entry which is preliminary data.</text>
</comment>
<organism evidence="1 2">
    <name type="scientific">Choristoneura fumiferana</name>
    <name type="common">Spruce budworm moth</name>
    <name type="synonym">Archips fumiferana</name>
    <dbReference type="NCBI Taxonomy" id="7141"/>
    <lineage>
        <taxon>Eukaryota</taxon>
        <taxon>Metazoa</taxon>
        <taxon>Ecdysozoa</taxon>
        <taxon>Arthropoda</taxon>
        <taxon>Hexapoda</taxon>
        <taxon>Insecta</taxon>
        <taxon>Pterygota</taxon>
        <taxon>Neoptera</taxon>
        <taxon>Endopterygota</taxon>
        <taxon>Lepidoptera</taxon>
        <taxon>Glossata</taxon>
        <taxon>Ditrysia</taxon>
        <taxon>Tortricoidea</taxon>
        <taxon>Tortricidae</taxon>
        <taxon>Tortricinae</taxon>
        <taxon>Choristoneura</taxon>
    </lineage>
</organism>
<protein>
    <submittedName>
        <fullName evidence="1">Uncharacterized protein</fullName>
    </submittedName>
</protein>
<keyword evidence="2" id="KW-1185">Reference proteome</keyword>
<reference evidence="1 2" key="1">
    <citation type="journal article" date="2022" name="Genome Biol. Evol.">
        <title>The Spruce Budworm Genome: Reconstructing the Evolutionary History of Antifreeze Proteins.</title>
        <authorList>
            <person name="Beliveau C."/>
            <person name="Gagne P."/>
            <person name="Picq S."/>
            <person name="Vernygora O."/>
            <person name="Keeling C.I."/>
            <person name="Pinkney K."/>
            <person name="Doucet D."/>
            <person name="Wen F."/>
            <person name="Johnston J.S."/>
            <person name="Maaroufi H."/>
            <person name="Boyle B."/>
            <person name="Laroche J."/>
            <person name="Dewar K."/>
            <person name="Juretic N."/>
            <person name="Blackburn G."/>
            <person name="Nisole A."/>
            <person name="Brunet B."/>
            <person name="Brandao M."/>
            <person name="Lumley L."/>
            <person name="Duan J."/>
            <person name="Quan G."/>
            <person name="Lucarotti C.J."/>
            <person name="Roe A.D."/>
            <person name="Sperling F.A.H."/>
            <person name="Levesque R.C."/>
            <person name="Cusson M."/>
        </authorList>
    </citation>
    <scope>NUCLEOTIDE SEQUENCE [LARGE SCALE GENOMIC DNA]</scope>
    <source>
        <strain evidence="1">Glfc:IPQL:Cfum</strain>
    </source>
</reference>
<name>A0ACC0KF27_CHOFU</name>
<gene>
    <name evidence="1" type="ORF">MSG28_003508</name>
</gene>
<dbReference type="EMBL" id="CM046105">
    <property type="protein sequence ID" value="KAI8435131.1"/>
    <property type="molecule type" value="Genomic_DNA"/>
</dbReference>
<evidence type="ECO:0000313" key="2">
    <source>
        <dbReference type="Proteomes" id="UP001064048"/>
    </source>
</evidence>
<accession>A0ACC0KF27</accession>
<evidence type="ECO:0000313" key="1">
    <source>
        <dbReference type="EMBL" id="KAI8435131.1"/>
    </source>
</evidence>
<dbReference type="Proteomes" id="UP001064048">
    <property type="component" value="Chromosome 5"/>
</dbReference>
<sequence>MMLVTLRLATHHQELRQHQHGQTNYVGQHDESMLSDMLPVYYARLFPQSVFCRWLSCGSSPQPLSHRELSFTLADDVYLRYLSISNQKEFQTLLQKKCPYKLDIGAVYNTKPSIGRHDAVVLSRELVFDIDLTDYDEVRTCCQEATVCEKCWKFMVVACEIIDKALRDDFGFQSILWVFSGRRGIHCWVSDFEAKTLDSPGRAAVADYLCLIMGGDNQNKKVHLGSDNLHSSIRRALTVIDKYFEDIVRDQDFFATPEKLQNLLKMIPDENLRSQVQTNLVKSTAPSLEKWHSFVNLVESYCKENGSVGRKLKYLLEEIKIQLCYPRLDVNVTKGFNHLLKSPFSIHPKTGKVSVVFHPNNVKSFNLDEVPTLNCLLDDSSPSHGQHQANMRTAVKTFQEVVFSLEKSEAIRRRNDTTQGYRQEVFKTDGDCPVLLRIARSKCFCKTLYLHTEYYKLVHRDFPFLWITAFTQKVNEV</sequence>
<proteinExistence type="predicted"/>